<dbReference type="SMART" id="SM00664">
    <property type="entry name" value="DoH"/>
    <property type="match status" value="1"/>
</dbReference>
<dbReference type="SUPFAM" id="SSF49344">
    <property type="entry name" value="CBD9-like"/>
    <property type="match status" value="1"/>
</dbReference>
<evidence type="ECO:0000313" key="7">
    <source>
        <dbReference type="Proteomes" id="UP000283509"/>
    </source>
</evidence>
<dbReference type="FunFam" id="2.60.40.1210:FF:000001">
    <property type="entry name" value="Monooxygenase, DBH-like 1, like"/>
    <property type="match status" value="1"/>
</dbReference>
<dbReference type="InterPro" id="IPR008977">
    <property type="entry name" value="PHM/PNGase_F_dom_sf"/>
</dbReference>
<feature type="signal peptide" evidence="4">
    <location>
        <begin position="1"/>
        <end position="19"/>
    </location>
</feature>
<dbReference type="GO" id="GO:0042420">
    <property type="term" value="P:dopamine catabolic process"/>
    <property type="evidence" value="ECO:0007669"/>
    <property type="project" value="TreeGrafter"/>
</dbReference>
<dbReference type="GO" id="GO:0005615">
    <property type="term" value="C:extracellular space"/>
    <property type="evidence" value="ECO:0007669"/>
    <property type="project" value="TreeGrafter"/>
</dbReference>
<dbReference type="InterPro" id="IPR028460">
    <property type="entry name" value="Tbh/DBH"/>
</dbReference>
<comment type="subcellular location">
    <subcellularLocation>
        <location evidence="1">Membrane</location>
    </subcellularLocation>
</comment>
<organism evidence="6 7">
    <name type="scientific">Penaeus vannamei</name>
    <name type="common">Whiteleg shrimp</name>
    <name type="synonym">Litopenaeus vannamei</name>
    <dbReference type="NCBI Taxonomy" id="6689"/>
    <lineage>
        <taxon>Eukaryota</taxon>
        <taxon>Metazoa</taxon>
        <taxon>Ecdysozoa</taxon>
        <taxon>Arthropoda</taxon>
        <taxon>Crustacea</taxon>
        <taxon>Multicrustacea</taxon>
        <taxon>Malacostraca</taxon>
        <taxon>Eumalacostraca</taxon>
        <taxon>Eucarida</taxon>
        <taxon>Decapoda</taxon>
        <taxon>Dendrobranchiata</taxon>
        <taxon>Penaeoidea</taxon>
        <taxon>Penaeidae</taxon>
        <taxon>Penaeus</taxon>
    </lineage>
</organism>
<dbReference type="Gene3D" id="2.60.120.310">
    <property type="entry name" value="Copper type II, ascorbate-dependent monooxygenase, N-terminal domain"/>
    <property type="match status" value="1"/>
</dbReference>
<dbReference type="PANTHER" id="PTHR10157:SF23">
    <property type="entry name" value="MOXD1 HOMOLOG 1"/>
    <property type="match status" value="1"/>
</dbReference>
<dbReference type="GO" id="GO:0004500">
    <property type="term" value="F:dopamine beta-monooxygenase activity"/>
    <property type="evidence" value="ECO:0007669"/>
    <property type="project" value="InterPro"/>
</dbReference>
<dbReference type="EMBL" id="QCYY01002724">
    <property type="protein sequence ID" value="ROT68031.1"/>
    <property type="molecule type" value="Genomic_DNA"/>
</dbReference>
<evidence type="ECO:0000256" key="4">
    <source>
        <dbReference type="SAM" id="SignalP"/>
    </source>
</evidence>
<sequence length="236" mass="26496">MNVVAGSLVVLAACTGVLGQSLESKDLMHRAVLDQEGKFVMLWTPRDEDIVIEVQVATKGYVGLGFSPNGGMRDADIVLGWVNGEGKVTLEDRFATGNSEPRKDKLQSVTLLSGFENDTHTVLRFSRPWATCDDEDFELSGDTVRVIWAFGKDDQIAWHEKRGTKSMYLQEPQFSLPTLGNDVKTWDLVSDNISLPDDLRTLYWCKLFKMPNITKKTQIIGFVHHTVLYECNLLIV</sequence>
<dbReference type="AlphaFoldDB" id="A0A3R7PIY7"/>
<dbReference type="InterPro" id="IPR045266">
    <property type="entry name" value="DOH_DOMON"/>
</dbReference>
<evidence type="ECO:0000256" key="3">
    <source>
        <dbReference type="ARBA" id="ARBA00023136"/>
    </source>
</evidence>
<proteinExistence type="predicted"/>
<feature type="domain" description="DOMON" evidence="5">
    <location>
        <begin position="37"/>
        <end position="151"/>
    </location>
</feature>
<dbReference type="OrthoDB" id="129121at2759"/>
<keyword evidence="7" id="KW-1185">Reference proteome</keyword>
<dbReference type="GO" id="GO:0005507">
    <property type="term" value="F:copper ion binding"/>
    <property type="evidence" value="ECO:0007669"/>
    <property type="project" value="InterPro"/>
</dbReference>
<dbReference type="GO" id="GO:0030667">
    <property type="term" value="C:secretory granule membrane"/>
    <property type="evidence" value="ECO:0007669"/>
    <property type="project" value="TreeGrafter"/>
</dbReference>
<name>A0A3R7PIY7_PENVA</name>
<dbReference type="PANTHER" id="PTHR10157">
    <property type="entry name" value="DOPAMINE BETA HYDROXYLASE RELATED"/>
    <property type="match status" value="1"/>
</dbReference>
<dbReference type="Gene3D" id="2.60.40.1210">
    <property type="entry name" value="Cellobiose dehydrogenase, cytochrome domain"/>
    <property type="match status" value="1"/>
</dbReference>
<dbReference type="Proteomes" id="UP000283509">
    <property type="component" value="Unassembled WGS sequence"/>
</dbReference>
<evidence type="ECO:0000256" key="2">
    <source>
        <dbReference type="ARBA" id="ARBA00022729"/>
    </source>
</evidence>
<evidence type="ECO:0000259" key="5">
    <source>
        <dbReference type="PROSITE" id="PS50836"/>
    </source>
</evidence>
<gene>
    <name evidence="6" type="ORF">C7M84_013852</name>
</gene>
<protein>
    <submittedName>
        <fullName evidence="6">Dopamine beta hydroxylase</fullName>
    </submittedName>
</protein>
<dbReference type="GO" id="GO:0042421">
    <property type="term" value="P:norepinephrine biosynthetic process"/>
    <property type="evidence" value="ECO:0007669"/>
    <property type="project" value="TreeGrafter"/>
</dbReference>
<dbReference type="InterPro" id="IPR000945">
    <property type="entry name" value="DBH-like"/>
</dbReference>
<reference evidence="6 7" key="2">
    <citation type="submission" date="2019-01" db="EMBL/GenBank/DDBJ databases">
        <title>The decoding of complex shrimp genome reveals the adaptation for benthos swimmer, frequently molting mechanism and breeding impact on genome.</title>
        <authorList>
            <person name="Sun Y."/>
            <person name="Gao Y."/>
            <person name="Yu Y."/>
        </authorList>
    </citation>
    <scope>NUCLEOTIDE SEQUENCE [LARGE SCALE GENOMIC DNA]</scope>
    <source>
        <tissue evidence="6">Muscle</tissue>
    </source>
</reference>
<dbReference type="InterPro" id="IPR005018">
    <property type="entry name" value="DOMON_domain"/>
</dbReference>
<keyword evidence="2 4" id="KW-0732">Signal</keyword>
<evidence type="ECO:0000313" key="6">
    <source>
        <dbReference type="EMBL" id="ROT68031.1"/>
    </source>
</evidence>
<accession>A0A3R7PIY7</accession>
<dbReference type="SUPFAM" id="SSF49742">
    <property type="entry name" value="PHM/PNGase F"/>
    <property type="match status" value="1"/>
</dbReference>
<dbReference type="Pfam" id="PF03351">
    <property type="entry name" value="DOMON"/>
    <property type="match status" value="1"/>
</dbReference>
<comment type="caution">
    <text evidence="6">The sequence shown here is derived from an EMBL/GenBank/DDBJ whole genome shotgun (WGS) entry which is preliminary data.</text>
</comment>
<dbReference type="GO" id="GO:0006589">
    <property type="term" value="P:octopamine biosynthetic process"/>
    <property type="evidence" value="ECO:0007669"/>
    <property type="project" value="TreeGrafter"/>
</dbReference>
<feature type="chain" id="PRO_5018726104" evidence="4">
    <location>
        <begin position="20"/>
        <end position="236"/>
    </location>
</feature>
<dbReference type="PROSITE" id="PS50836">
    <property type="entry name" value="DOMON"/>
    <property type="match status" value="1"/>
</dbReference>
<dbReference type="InterPro" id="IPR036939">
    <property type="entry name" value="Cu2_ascorb_mOase_N_sf"/>
</dbReference>
<evidence type="ECO:0000256" key="1">
    <source>
        <dbReference type="ARBA" id="ARBA00004370"/>
    </source>
</evidence>
<keyword evidence="3" id="KW-0472">Membrane</keyword>
<dbReference type="PRINTS" id="PR00767">
    <property type="entry name" value="DBMONOXGNASE"/>
</dbReference>
<reference evidence="6 7" key="1">
    <citation type="submission" date="2018-04" db="EMBL/GenBank/DDBJ databases">
        <authorList>
            <person name="Zhang X."/>
            <person name="Yuan J."/>
            <person name="Li F."/>
            <person name="Xiang J."/>
        </authorList>
    </citation>
    <scope>NUCLEOTIDE SEQUENCE [LARGE SCALE GENOMIC DNA]</scope>
    <source>
        <tissue evidence="6">Muscle</tissue>
    </source>
</reference>
<dbReference type="CDD" id="cd09631">
    <property type="entry name" value="DOMON_DOH"/>
    <property type="match status" value="1"/>
</dbReference>